<evidence type="ECO:0000256" key="4">
    <source>
        <dbReference type="ARBA" id="ARBA00023224"/>
    </source>
</evidence>
<comment type="caution">
    <text evidence="11">The sequence shown here is derived from an EMBL/GenBank/DDBJ whole genome shotgun (WGS) entry which is preliminary data.</text>
</comment>
<dbReference type="CDD" id="cd11386">
    <property type="entry name" value="MCP_signal"/>
    <property type="match status" value="1"/>
</dbReference>
<dbReference type="Gene3D" id="6.10.340.10">
    <property type="match status" value="1"/>
</dbReference>
<dbReference type="Gene3D" id="1.10.287.950">
    <property type="entry name" value="Methyl-accepting chemotaxis protein"/>
    <property type="match status" value="1"/>
</dbReference>
<feature type="domain" description="HAMP" evidence="10">
    <location>
        <begin position="204"/>
        <end position="257"/>
    </location>
</feature>
<dbReference type="SMART" id="SM00304">
    <property type="entry name" value="HAMP"/>
    <property type="match status" value="1"/>
</dbReference>
<evidence type="ECO:0000256" key="6">
    <source>
        <dbReference type="PROSITE-ProRule" id="PRU00284"/>
    </source>
</evidence>
<keyword evidence="4 6" id="KW-0807">Transducer</keyword>
<keyword evidence="12" id="KW-1185">Reference proteome</keyword>
<accession>A0ABW2NHL8</accession>
<keyword evidence="2" id="KW-1003">Cell membrane</keyword>
<keyword evidence="7" id="KW-0175">Coiled coil</keyword>
<dbReference type="PANTHER" id="PTHR32089:SF112">
    <property type="entry name" value="LYSOZYME-LIKE PROTEIN-RELATED"/>
    <property type="match status" value="1"/>
</dbReference>
<dbReference type="PROSITE" id="PS50885">
    <property type="entry name" value="HAMP"/>
    <property type="match status" value="1"/>
</dbReference>
<keyword evidence="8" id="KW-1133">Transmembrane helix</keyword>
<proteinExistence type="inferred from homology"/>
<evidence type="ECO:0000256" key="7">
    <source>
        <dbReference type="SAM" id="Coils"/>
    </source>
</evidence>
<gene>
    <name evidence="11" type="ORF">ACFQPF_00625</name>
</gene>
<evidence type="ECO:0000313" key="12">
    <source>
        <dbReference type="Proteomes" id="UP001596549"/>
    </source>
</evidence>
<keyword evidence="3 8" id="KW-0472">Membrane</keyword>
<dbReference type="SMART" id="SM00283">
    <property type="entry name" value="MA"/>
    <property type="match status" value="1"/>
</dbReference>
<evidence type="ECO:0000256" key="1">
    <source>
        <dbReference type="ARBA" id="ARBA00004236"/>
    </source>
</evidence>
<keyword evidence="8" id="KW-0812">Transmembrane</keyword>
<dbReference type="PANTHER" id="PTHR32089">
    <property type="entry name" value="METHYL-ACCEPTING CHEMOTAXIS PROTEIN MCPB"/>
    <property type="match status" value="1"/>
</dbReference>
<sequence>MKWTLRKKITGSFLIIAFLFAGASGMFYYYLKSMESSYNDLLGRRSAILANVNEIQLQASMQNSSMREYLLSQSLDSQSKIGQSGGNIEKLVQETLQLVQAKEEQDKLKMISSFNQEYMNKVKGTVATASSDLVKARDEANDHVYPIGRNIQALTEQMAERQQKLMEEGNQQAMALVEEIIIVVSILGVSVVALAIAAGSIISRMISNPVRRMTAMLRDIADGDLTMDPISVKNKDEVGDLADGINNMGTNLAKLIRQVRVSAEHVASSAEELTASAGQTGLATEQIAAAVQEVAGGTQLQVRSVEQIVESIAELKENTEQIASSIISMNEVSADSLSAAAGGNETITKTVKQMNVIQKTISETAQVVKGLEDKSEEINKIAEVITDISGQTNLLALNAAIEAARAGEHGKGFAVVADEVRKLAVQSANSAKQIGEIIDMIQSLTEQAVKAMRKGTSEVDHGMDYVRESGEAFTLLNQSVTVVSKQAEEVAAAAEAIRSSTSLVAESIGSISQMAESAAATTEEVSASTEEQLASMEEIMSSSTALADMAEGLNDSIKQFRV</sequence>
<organism evidence="11 12">
    <name type="scientific">Fictibacillus iocasae</name>
    <dbReference type="NCBI Taxonomy" id="2715437"/>
    <lineage>
        <taxon>Bacteria</taxon>
        <taxon>Bacillati</taxon>
        <taxon>Bacillota</taxon>
        <taxon>Bacilli</taxon>
        <taxon>Bacillales</taxon>
        <taxon>Fictibacillaceae</taxon>
        <taxon>Fictibacillus</taxon>
    </lineage>
</organism>
<name>A0ABW2NHL8_9BACL</name>
<dbReference type="Proteomes" id="UP001596549">
    <property type="component" value="Unassembled WGS sequence"/>
</dbReference>
<comment type="similarity">
    <text evidence="5">Belongs to the methyl-accepting chemotaxis (MCP) protein family.</text>
</comment>
<dbReference type="SUPFAM" id="SSF58104">
    <property type="entry name" value="Methyl-accepting chemotaxis protein (MCP) signaling domain"/>
    <property type="match status" value="1"/>
</dbReference>
<dbReference type="InterPro" id="IPR004089">
    <property type="entry name" value="MCPsignal_dom"/>
</dbReference>
<dbReference type="EMBL" id="JBHTCP010000002">
    <property type="protein sequence ID" value="MFC7370180.1"/>
    <property type="molecule type" value="Genomic_DNA"/>
</dbReference>
<dbReference type="RefSeq" id="WP_379744965.1">
    <property type="nucleotide sequence ID" value="NZ_JBHTCP010000002.1"/>
</dbReference>
<dbReference type="InterPro" id="IPR003660">
    <property type="entry name" value="HAMP_dom"/>
</dbReference>
<comment type="subcellular location">
    <subcellularLocation>
        <location evidence="1">Cell membrane</location>
    </subcellularLocation>
</comment>
<feature type="domain" description="Methyl-accepting transducer" evidence="9">
    <location>
        <begin position="276"/>
        <end position="533"/>
    </location>
</feature>
<feature type="transmembrane region" description="Helical" evidence="8">
    <location>
        <begin position="12"/>
        <end position="31"/>
    </location>
</feature>
<dbReference type="PROSITE" id="PS50111">
    <property type="entry name" value="CHEMOTAXIS_TRANSDUC_2"/>
    <property type="match status" value="1"/>
</dbReference>
<evidence type="ECO:0000256" key="2">
    <source>
        <dbReference type="ARBA" id="ARBA00022475"/>
    </source>
</evidence>
<feature type="transmembrane region" description="Helical" evidence="8">
    <location>
        <begin position="180"/>
        <end position="203"/>
    </location>
</feature>
<dbReference type="CDD" id="cd06225">
    <property type="entry name" value="HAMP"/>
    <property type="match status" value="1"/>
</dbReference>
<dbReference type="Pfam" id="PF00672">
    <property type="entry name" value="HAMP"/>
    <property type="match status" value="1"/>
</dbReference>
<evidence type="ECO:0000313" key="11">
    <source>
        <dbReference type="EMBL" id="MFC7370180.1"/>
    </source>
</evidence>
<reference evidence="12" key="1">
    <citation type="journal article" date="2019" name="Int. J. Syst. Evol. Microbiol.">
        <title>The Global Catalogue of Microorganisms (GCM) 10K type strain sequencing project: providing services to taxonomists for standard genome sequencing and annotation.</title>
        <authorList>
            <consortium name="The Broad Institute Genomics Platform"/>
            <consortium name="The Broad Institute Genome Sequencing Center for Infectious Disease"/>
            <person name="Wu L."/>
            <person name="Ma J."/>
        </authorList>
    </citation>
    <scope>NUCLEOTIDE SEQUENCE [LARGE SCALE GENOMIC DNA]</scope>
    <source>
        <strain evidence="12">NBRC 106396</strain>
    </source>
</reference>
<evidence type="ECO:0000259" key="10">
    <source>
        <dbReference type="PROSITE" id="PS50885"/>
    </source>
</evidence>
<protein>
    <submittedName>
        <fullName evidence="11">Methyl-accepting chemotaxis protein</fullName>
    </submittedName>
</protein>
<dbReference type="Pfam" id="PF00015">
    <property type="entry name" value="MCPsignal"/>
    <property type="match status" value="1"/>
</dbReference>
<feature type="coiled-coil region" evidence="7">
    <location>
        <begin position="151"/>
        <end position="179"/>
    </location>
</feature>
<evidence type="ECO:0000256" key="3">
    <source>
        <dbReference type="ARBA" id="ARBA00023136"/>
    </source>
</evidence>
<evidence type="ECO:0000256" key="8">
    <source>
        <dbReference type="SAM" id="Phobius"/>
    </source>
</evidence>
<evidence type="ECO:0000259" key="9">
    <source>
        <dbReference type="PROSITE" id="PS50111"/>
    </source>
</evidence>
<evidence type="ECO:0000256" key="5">
    <source>
        <dbReference type="ARBA" id="ARBA00029447"/>
    </source>
</evidence>